<dbReference type="AlphaFoldDB" id="A0A2N3PNY8"/>
<keyword evidence="2" id="KW-0805">Transcription regulation</keyword>
<keyword evidence="8" id="KW-1185">Reference proteome</keyword>
<protein>
    <submittedName>
        <fullName evidence="7">LysR family transcriptional regulator</fullName>
    </submittedName>
</protein>
<reference evidence="8" key="1">
    <citation type="submission" date="2017-12" db="EMBL/GenBank/DDBJ databases">
        <title>Draft genome sequence of Telmatospirillum siberiense 26-4b1T, an acidotolerant peatland alphaproteobacterium potentially involved in sulfur cycling.</title>
        <authorList>
            <person name="Hausmann B."/>
            <person name="Pjevac P."/>
            <person name="Schreck K."/>
            <person name="Herbold C.W."/>
            <person name="Daims H."/>
            <person name="Wagner M."/>
            <person name="Pester M."/>
            <person name="Loy A."/>
        </authorList>
    </citation>
    <scope>NUCLEOTIDE SEQUENCE [LARGE SCALE GENOMIC DNA]</scope>
    <source>
        <strain evidence="8">26-4b1</strain>
    </source>
</reference>
<dbReference type="SUPFAM" id="SSF46785">
    <property type="entry name" value="Winged helix' DNA-binding domain"/>
    <property type="match status" value="1"/>
</dbReference>
<dbReference type="PROSITE" id="PS50931">
    <property type="entry name" value="HTH_LYSR"/>
    <property type="match status" value="1"/>
</dbReference>
<feature type="domain" description="HTH lysR-type" evidence="6">
    <location>
        <begin position="1"/>
        <end position="59"/>
    </location>
</feature>
<dbReference type="Pfam" id="PF00126">
    <property type="entry name" value="HTH_1"/>
    <property type="match status" value="1"/>
</dbReference>
<dbReference type="PANTHER" id="PTHR30346:SF17">
    <property type="entry name" value="LYSR FAMILY TRANSCRIPTIONAL REGULATOR"/>
    <property type="match status" value="1"/>
</dbReference>
<evidence type="ECO:0000259" key="6">
    <source>
        <dbReference type="PROSITE" id="PS50931"/>
    </source>
</evidence>
<name>A0A2N3PNY8_9PROT</name>
<dbReference type="InterPro" id="IPR000847">
    <property type="entry name" value="LysR_HTH_N"/>
</dbReference>
<evidence type="ECO:0000313" key="7">
    <source>
        <dbReference type="EMBL" id="PKU22121.1"/>
    </source>
</evidence>
<dbReference type="PANTHER" id="PTHR30346">
    <property type="entry name" value="TRANSCRIPTIONAL DUAL REGULATOR HCAR-RELATED"/>
    <property type="match status" value="1"/>
</dbReference>
<keyword evidence="5" id="KW-0812">Transmembrane</keyword>
<dbReference type="RefSeq" id="WP_101253007.1">
    <property type="nucleotide sequence ID" value="NZ_PIUM01000037.1"/>
</dbReference>
<evidence type="ECO:0000256" key="2">
    <source>
        <dbReference type="ARBA" id="ARBA00023015"/>
    </source>
</evidence>
<dbReference type="InterPro" id="IPR005119">
    <property type="entry name" value="LysR_subst-bd"/>
</dbReference>
<evidence type="ECO:0000256" key="4">
    <source>
        <dbReference type="ARBA" id="ARBA00023163"/>
    </source>
</evidence>
<dbReference type="Gene3D" id="3.40.190.10">
    <property type="entry name" value="Periplasmic binding protein-like II"/>
    <property type="match status" value="2"/>
</dbReference>
<organism evidence="7 8">
    <name type="scientific">Telmatospirillum siberiense</name>
    <dbReference type="NCBI Taxonomy" id="382514"/>
    <lineage>
        <taxon>Bacteria</taxon>
        <taxon>Pseudomonadati</taxon>
        <taxon>Pseudomonadota</taxon>
        <taxon>Alphaproteobacteria</taxon>
        <taxon>Rhodospirillales</taxon>
        <taxon>Rhodospirillaceae</taxon>
        <taxon>Telmatospirillum</taxon>
    </lineage>
</organism>
<keyword evidence="4" id="KW-0804">Transcription</keyword>
<comment type="similarity">
    <text evidence="1">Belongs to the LysR transcriptional regulatory family.</text>
</comment>
<evidence type="ECO:0000256" key="1">
    <source>
        <dbReference type="ARBA" id="ARBA00009437"/>
    </source>
</evidence>
<proteinExistence type="inferred from homology"/>
<feature type="transmembrane region" description="Helical" evidence="5">
    <location>
        <begin position="230"/>
        <end position="253"/>
    </location>
</feature>
<dbReference type="GO" id="GO:0003677">
    <property type="term" value="F:DNA binding"/>
    <property type="evidence" value="ECO:0007669"/>
    <property type="project" value="UniProtKB-KW"/>
</dbReference>
<dbReference type="InterPro" id="IPR036388">
    <property type="entry name" value="WH-like_DNA-bd_sf"/>
</dbReference>
<sequence length="299" mass="32618">MDIRQLRYLAAVSEELNFGKAAGRLNIAQSALSRQILLLEEEIGTRLLVRHKRSPVRLTEAGVLFMAAARSALEHFERAELVGRRLGRGELGKVKIGYVASATFSGLLPASTFAFRRQWPEAEIDLKEMESVTQVSALSGGEIDIGFFRPQPSLPADLSVIPLLREPVMVALRKDHPLARSERPIAAADLAGSHFVVPQTDDEVGFSRHVAEIARQGGFTPIYAFHVRNFIAVLSLVAAGLGIAAVPASLGCLQPADVVYRPLADCAVFAELTAAFRRDEQSSAVRNFIEVITRHSLMP</sequence>
<dbReference type="CDD" id="cd08414">
    <property type="entry name" value="PBP2_LTTR_aromatics_like"/>
    <property type="match status" value="1"/>
</dbReference>
<gene>
    <name evidence="7" type="ORF">CWS72_23055</name>
</gene>
<dbReference type="Pfam" id="PF03466">
    <property type="entry name" value="LysR_substrate"/>
    <property type="match status" value="1"/>
</dbReference>
<dbReference type="InterPro" id="IPR036390">
    <property type="entry name" value="WH_DNA-bd_sf"/>
</dbReference>
<keyword evidence="3" id="KW-0238">DNA-binding</keyword>
<keyword evidence="5" id="KW-1133">Transmembrane helix</keyword>
<dbReference type="EMBL" id="PIUM01000037">
    <property type="protein sequence ID" value="PKU22121.1"/>
    <property type="molecule type" value="Genomic_DNA"/>
</dbReference>
<dbReference type="Proteomes" id="UP000233293">
    <property type="component" value="Unassembled WGS sequence"/>
</dbReference>
<dbReference type="GO" id="GO:0032993">
    <property type="term" value="C:protein-DNA complex"/>
    <property type="evidence" value="ECO:0007669"/>
    <property type="project" value="TreeGrafter"/>
</dbReference>
<keyword evidence="5" id="KW-0472">Membrane</keyword>
<dbReference type="SUPFAM" id="SSF53850">
    <property type="entry name" value="Periplasmic binding protein-like II"/>
    <property type="match status" value="1"/>
</dbReference>
<dbReference type="PRINTS" id="PR00039">
    <property type="entry name" value="HTHLYSR"/>
</dbReference>
<dbReference type="OrthoDB" id="9811588at2"/>
<evidence type="ECO:0000256" key="5">
    <source>
        <dbReference type="SAM" id="Phobius"/>
    </source>
</evidence>
<accession>A0A2N3PNY8</accession>
<dbReference type="Gene3D" id="1.10.10.10">
    <property type="entry name" value="Winged helix-like DNA-binding domain superfamily/Winged helix DNA-binding domain"/>
    <property type="match status" value="1"/>
</dbReference>
<evidence type="ECO:0000313" key="8">
    <source>
        <dbReference type="Proteomes" id="UP000233293"/>
    </source>
</evidence>
<dbReference type="GO" id="GO:0003700">
    <property type="term" value="F:DNA-binding transcription factor activity"/>
    <property type="evidence" value="ECO:0007669"/>
    <property type="project" value="InterPro"/>
</dbReference>
<comment type="caution">
    <text evidence="7">The sequence shown here is derived from an EMBL/GenBank/DDBJ whole genome shotgun (WGS) entry which is preliminary data.</text>
</comment>
<evidence type="ECO:0000256" key="3">
    <source>
        <dbReference type="ARBA" id="ARBA00023125"/>
    </source>
</evidence>
<dbReference type="FunFam" id="1.10.10.10:FF:000001">
    <property type="entry name" value="LysR family transcriptional regulator"/>
    <property type="match status" value="1"/>
</dbReference>